<name>A0A6A3Z9R7_9STRA</name>
<dbReference type="EMBL" id="QXGB01000094">
    <property type="protein sequence ID" value="KAE9231061.1"/>
    <property type="molecule type" value="Genomic_DNA"/>
</dbReference>
<gene>
    <name evidence="1" type="ORF">PF005_g3229</name>
</gene>
<reference evidence="1 2" key="1">
    <citation type="submission" date="2018-08" db="EMBL/GenBank/DDBJ databases">
        <title>Genomic investigation of the strawberry pathogen Phytophthora fragariae indicates pathogenicity is determined by transcriptional variation in three key races.</title>
        <authorList>
            <person name="Adams T.M."/>
            <person name="Armitage A.D."/>
            <person name="Sobczyk M.K."/>
            <person name="Bates H.J."/>
            <person name="Dunwell J.M."/>
            <person name="Nellist C.F."/>
            <person name="Harrison R.J."/>
        </authorList>
    </citation>
    <scope>NUCLEOTIDE SEQUENCE [LARGE SCALE GENOMIC DNA]</scope>
    <source>
        <strain evidence="1 2">NOV-27</strain>
    </source>
</reference>
<evidence type="ECO:0000313" key="2">
    <source>
        <dbReference type="Proteomes" id="UP000433483"/>
    </source>
</evidence>
<proteinExistence type="predicted"/>
<accession>A0A6A3Z9R7</accession>
<organism evidence="1 2">
    <name type="scientific">Phytophthora fragariae</name>
    <dbReference type="NCBI Taxonomy" id="53985"/>
    <lineage>
        <taxon>Eukaryota</taxon>
        <taxon>Sar</taxon>
        <taxon>Stramenopiles</taxon>
        <taxon>Oomycota</taxon>
        <taxon>Peronosporomycetes</taxon>
        <taxon>Peronosporales</taxon>
        <taxon>Peronosporaceae</taxon>
        <taxon>Phytophthora</taxon>
    </lineage>
</organism>
<sequence length="78" mass="9035">MPRSTVELLHKRAEHNEGIISTLEKISLHQEEQEKIENNVIDKMEGLTHMKELRYLNMALNNTRSRACRAASSSTNWT</sequence>
<keyword evidence="2" id="KW-1185">Reference proteome</keyword>
<comment type="caution">
    <text evidence="1">The sequence shown here is derived from an EMBL/GenBank/DDBJ whole genome shotgun (WGS) entry which is preliminary data.</text>
</comment>
<dbReference type="OrthoDB" id="10250990at2759"/>
<dbReference type="Proteomes" id="UP000433483">
    <property type="component" value="Unassembled WGS sequence"/>
</dbReference>
<evidence type="ECO:0000313" key="1">
    <source>
        <dbReference type="EMBL" id="KAE9231061.1"/>
    </source>
</evidence>
<dbReference type="AlphaFoldDB" id="A0A6A3Z9R7"/>
<protein>
    <submittedName>
        <fullName evidence="1">Uncharacterized protein</fullName>
    </submittedName>
</protein>